<comment type="caution">
    <text evidence="2">The sequence shown here is derived from an EMBL/GenBank/DDBJ whole genome shotgun (WGS) entry which is preliminary data.</text>
</comment>
<dbReference type="VEuPathDB" id="ToxoDB:BESB_012780"/>
<sequence length="942" mass="101326">MGQDACRAANRAKDSKPGFVGISVLPRILPLFQMPGDTVHRDGVLALARLIKRRLRKQHEARRRVLSLLESSQGQQLLRFLLRLSNDAETPSPATAPNAFLVPLQGDLKILEKALMRRHLARINAEVEKGLLPAVLPSGVAIEQIEERLPDGSIRSCLRARLVRTAGRSDDRERESNGNPLLLAQSHQRACAQAEVPHISAAGATDRSEATANADEPMQLSLKAFLSHLPGANSRSGLADRPSCTPQPAASSCPHVIPSDTCDACEKRGASSSSGLASTSLSCASALSSWAAPGSCEGLRALPHDDEASASAVRTPRLLSPPLQPRVALRSDASTRTPSSLTTASSFATRDSTSHAAEDGLLRALQSGAFPRNEALRKRAAQLMRAEDEKRKAHLRWQRRVTEVKLKQEAVRAFRQQRKANAAAAAEEAFVEAMRQREEREARRRRRQAQLRKRLLASPFPRSGAAMSTLRCASGSSRRSTPAAAKKGRSASLISGLGSQSAETKDGAWIPRRTDGVSAAAQDAAAQKSNCHSLSEAEGGDPVCLSAPLAEVSALRSPRQSPSASASSASLWYRDGTPASPTGAALPPPLALVISSSLPESSGSGSVSSHLSPAASSLGPLTSSKQASAPPSCPMSAARLSQHPPARDCAASSEGKRPDNAARAPGAVGAETRTNEMLAVLGNQDEEVEQPAKAESESGETGGHMGQQQPGDERPRDHGTQDRILESGEVPRHATRLAGLQQATGEHQERQGLFFHRPLPPFWRTNVPDPPEGLVERLRLGRCREIKEKREKAKARQKALLRSSRIRAKFAEHSAGLRLIFSHFRDPQADAILERNWFRFSACFSLLPQQEMVKIFRHVAGNKMSVSSLQDALVHVAAIANELPLSEASDAEVASAVESVLRHLRMHEPRILRERLHAFFATAAPYPQFIPFAMGGSKGQAC</sequence>
<feature type="region of interest" description="Disordered" evidence="1">
    <location>
        <begin position="234"/>
        <end position="253"/>
    </location>
</feature>
<evidence type="ECO:0000256" key="1">
    <source>
        <dbReference type="SAM" id="MobiDB-lite"/>
    </source>
</evidence>
<feature type="region of interest" description="Disordered" evidence="1">
    <location>
        <begin position="307"/>
        <end position="352"/>
    </location>
</feature>
<dbReference type="RefSeq" id="XP_029216675.1">
    <property type="nucleotide sequence ID" value="XM_029360008.1"/>
</dbReference>
<feature type="region of interest" description="Disordered" evidence="1">
    <location>
        <begin position="598"/>
        <end position="733"/>
    </location>
</feature>
<feature type="compositionally biased region" description="Basic residues" evidence="1">
    <location>
        <begin position="443"/>
        <end position="455"/>
    </location>
</feature>
<proteinExistence type="predicted"/>
<dbReference type="OrthoDB" id="10551094at2759"/>
<dbReference type="GeneID" id="40306340"/>
<dbReference type="KEGG" id="bbes:BESB_012780"/>
<dbReference type="EMBL" id="NWUJ01000010">
    <property type="protein sequence ID" value="PFH32666.1"/>
    <property type="molecule type" value="Genomic_DNA"/>
</dbReference>
<dbReference type="Proteomes" id="UP000224006">
    <property type="component" value="Chromosome IX"/>
</dbReference>
<dbReference type="AlphaFoldDB" id="A0A2A9M9R5"/>
<feature type="region of interest" description="Disordered" evidence="1">
    <location>
        <begin position="441"/>
        <end position="460"/>
    </location>
</feature>
<name>A0A2A9M9R5_BESBE</name>
<evidence type="ECO:0000313" key="3">
    <source>
        <dbReference type="Proteomes" id="UP000224006"/>
    </source>
</evidence>
<protein>
    <submittedName>
        <fullName evidence="2">Uncharacterized protein</fullName>
    </submittedName>
</protein>
<feature type="compositionally biased region" description="Basic and acidic residues" evidence="1">
    <location>
        <begin position="711"/>
        <end position="732"/>
    </location>
</feature>
<evidence type="ECO:0000313" key="2">
    <source>
        <dbReference type="EMBL" id="PFH32666.1"/>
    </source>
</evidence>
<feature type="compositionally biased region" description="Polar residues" evidence="1">
    <location>
        <begin position="332"/>
        <end position="351"/>
    </location>
</feature>
<feature type="region of interest" description="Disordered" evidence="1">
    <location>
        <begin position="466"/>
        <end position="510"/>
    </location>
</feature>
<feature type="compositionally biased region" description="Low complexity" evidence="1">
    <location>
        <begin position="598"/>
        <end position="638"/>
    </location>
</feature>
<gene>
    <name evidence="2" type="ORF">BESB_012780</name>
</gene>
<reference evidence="2 3" key="1">
    <citation type="submission" date="2017-09" db="EMBL/GenBank/DDBJ databases">
        <title>Genome sequencing of Besnoitia besnoiti strain Bb-Ger1.</title>
        <authorList>
            <person name="Schares G."/>
            <person name="Venepally P."/>
            <person name="Lorenzi H.A."/>
        </authorList>
    </citation>
    <scope>NUCLEOTIDE SEQUENCE [LARGE SCALE GENOMIC DNA]</scope>
    <source>
        <strain evidence="2 3">Bb-Ger1</strain>
    </source>
</reference>
<accession>A0A2A9M9R5</accession>
<organism evidence="2 3">
    <name type="scientific">Besnoitia besnoiti</name>
    <name type="common">Apicomplexan protozoan</name>
    <dbReference type="NCBI Taxonomy" id="94643"/>
    <lineage>
        <taxon>Eukaryota</taxon>
        <taxon>Sar</taxon>
        <taxon>Alveolata</taxon>
        <taxon>Apicomplexa</taxon>
        <taxon>Conoidasida</taxon>
        <taxon>Coccidia</taxon>
        <taxon>Eucoccidiorida</taxon>
        <taxon>Eimeriorina</taxon>
        <taxon>Sarcocystidae</taxon>
        <taxon>Besnoitia</taxon>
    </lineage>
</organism>
<keyword evidence="3" id="KW-1185">Reference proteome</keyword>